<sequence length="177" mass="19823">MATQALWELLSIPECSRLLPLRVSLVSTEPMLLLKQLLRKHQNKVAQSASSTMDQGASQTQRYQQPNNSEENSSATSRPPHVQSQAPRTYAEIVMELQREWERLKRRQLQLEQEWASGPSKHNFFSELVLGTNVDVVEGCEGSQPPQPDKASFQDGDPIMSDKASQDGDTKMSASNN</sequence>
<feature type="region of interest" description="Disordered" evidence="1">
    <location>
        <begin position="45"/>
        <end position="90"/>
    </location>
</feature>
<feature type="compositionally biased region" description="Polar residues" evidence="1">
    <location>
        <begin position="45"/>
        <end position="87"/>
    </location>
</feature>
<reference evidence="3" key="1">
    <citation type="journal article" date="2014" name="Genome Announc.">
        <title>Genome sequence and annotation of Acremonium chrysogenum, producer of the beta-lactam antibiotic cephalosporin C.</title>
        <authorList>
            <person name="Terfehr D."/>
            <person name="Dahlmann T.A."/>
            <person name="Specht T."/>
            <person name="Zadra I."/>
            <person name="Kuernsteiner H."/>
            <person name="Kueck U."/>
        </authorList>
    </citation>
    <scope>NUCLEOTIDE SEQUENCE [LARGE SCALE GENOMIC DNA]</scope>
    <source>
        <strain evidence="3">ATCC 11550 / CBS 779.69 / DSM 880 / IAM 14645 / JCM 23072 / IMI 49137</strain>
    </source>
</reference>
<dbReference type="HOGENOM" id="CLU_1517459_0_0_1"/>
<accession>A0A086SU78</accession>
<keyword evidence="3" id="KW-1185">Reference proteome</keyword>
<evidence type="ECO:0000256" key="1">
    <source>
        <dbReference type="SAM" id="MobiDB-lite"/>
    </source>
</evidence>
<evidence type="ECO:0000313" key="2">
    <source>
        <dbReference type="EMBL" id="KFH40660.1"/>
    </source>
</evidence>
<comment type="caution">
    <text evidence="2">The sequence shown here is derived from an EMBL/GenBank/DDBJ whole genome shotgun (WGS) entry which is preliminary data.</text>
</comment>
<dbReference type="AlphaFoldDB" id="A0A086SU78"/>
<dbReference type="Proteomes" id="UP000029964">
    <property type="component" value="Unassembled WGS sequence"/>
</dbReference>
<dbReference type="EMBL" id="JPKY01000178">
    <property type="protein sequence ID" value="KFH40660.1"/>
    <property type="molecule type" value="Genomic_DNA"/>
</dbReference>
<organism evidence="2 3">
    <name type="scientific">Hapsidospora chrysogenum (strain ATCC 11550 / CBS 779.69 / DSM 880 / IAM 14645 / JCM 23072 / IMI 49137)</name>
    <name type="common">Acremonium chrysogenum</name>
    <dbReference type="NCBI Taxonomy" id="857340"/>
    <lineage>
        <taxon>Eukaryota</taxon>
        <taxon>Fungi</taxon>
        <taxon>Dikarya</taxon>
        <taxon>Ascomycota</taxon>
        <taxon>Pezizomycotina</taxon>
        <taxon>Sordariomycetes</taxon>
        <taxon>Hypocreomycetidae</taxon>
        <taxon>Hypocreales</taxon>
        <taxon>Bionectriaceae</taxon>
        <taxon>Hapsidospora</taxon>
    </lineage>
</organism>
<feature type="region of interest" description="Disordered" evidence="1">
    <location>
        <begin position="137"/>
        <end position="177"/>
    </location>
</feature>
<evidence type="ECO:0000313" key="3">
    <source>
        <dbReference type="Proteomes" id="UP000029964"/>
    </source>
</evidence>
<proteinExistence type="predicted"/>
<gene>
    <name evidence="2" type="ORF">ACRE_086470</name>
</gene>
<protein>
    <submittedName>
        <fullName evidence="2">Uncharacterized protein</fullName>
    </submittedName>
</protein>
<name>A0A086SU78_HAPC1</name>